<keyword evidence="1" id="KW-1133">Transmembrane helix</keyword>
<name>A0A139GZQ4_9PEZI</name>
<dbReference type="Proteomes" id="UP000070133">
    <property type="component" value="Unassembled WGS sequence"/>
</dbReference>
<protein>
    <submittedName>
        <fullName evidence="2">Uncharacterized protein</fullName>
    </submittedName>
</protein>
<keyword evidence="3" id="KW-1185">Reference proteome</keyword>
<dbReference type="OrthoDB" id="1657402at2759"/>
<accession>A0A139GZQ4</accession>
<keyword evidence="1" id="KW-0812">Transmembrane</keyword>
<evidence type="ECO:0000313" key="3">
    <source>
        <dbReference type="Proteomes" id="UP000070133"/>
    </source>
</evidence>
<dbReference type="AlphaFoldDB" id="A0A139GZQ4"/>
<feature type="transmembrane region" description="Helical" evidence="1">
    <location>
        <begin position="77"/>
        <end position="99"/>
    </location>
</feature>
<comment type="caution">
    <text evidence="2">The sequence shown here is derived from an EMBL/GenBank/DDBJ whole genome shotgun (WGS) entry which is preliminary data.</text>
</comment>
<reference evidence="2 3" key="1">
    <citation type="submission" date="2015-07" db="EMBL/GenBank/DDBJ databases">
        <title>Comparative genomics of the Sigatoka disease complex on banana suggests a link between parallel evolutionary changes in Pseudocercospora fijiensis and Pseudocercospora eumusae and increased virulence on the banana host.</title>
        <authorList>
            <person name="Chang T.-C."/>
            <person name="Salvucci A."/>
            <person name="Crous P.W."/>
            <person name="Stergiopoulos I."/>
        </authorList>
    </citation>
    <scope>NUCLEOTIDE SEQUENCE [LARGE SCALE GENOMIC DNA]</scope>
    <source>
        <strain evidence="2 3">CBS 114824</strain>
    </source>
</reference>
<evidence type="ECO:0000313" key="2">
    <source>
        <dbReference type="EMBL" id="KXS95696.1"/>
    </source>
</evidence>
<gene>
    <name evidence="2" type="ORF">AC578_838</name>
</gene>
<proteinExistence type="predicted"/>
<keyword evidence="1" id="KW-0472">Membrane</keyword>
<organism evidence="2 3">
    <name type="scientific">Pseudocercospora eumusae</name>
    <dbReference type="NCBI Taxonomy" id="321146"/>
    <lineage>
        <taxon>Eukaryota</taxon>
        <taxon>Fungi</taxon>
        <taxon>Dikarya</taxon>
        <taxon>Ascomycota</taxon>
        <taxon>Pezizomycotina</taxon>
        <taxon>Dothideomycetes</taxon>
        <taxon>Dothideomycetidae</taxon>
        <taxon>Mycosphaerellales</taxon>
        <taxon>Mycosphaerellaceae</taxon>
        <taxon>Pseudocercospora</taxon>
    </lineage>
</organism>
<dbReference type="EMBL" id="LFZN01000204">
    <property type="protein sequence ID" value="KXS95696.1"/>
    <property type="molecule type" value="Genomic_DNA"/>
</dbReference>
<evidence type="ECO:0000256" key="1">
    <source>
        <dbReference type="SAM" id="Phobius"/>
    </source>
</evidence>
<sequence>MNDSPIWTASKSHWSYTSANDWMNMKIKASEKPDSSDKTRTMGSVKNILKGRIQVMRTSLAENRSLKGTSSSGPQTLASGFAFLRFFAILFIMMVILLAETTDNGSQNRATDR</sequence>